<dbReference type="RefSeq" id="WP_369710903.1">
    <property type="nucleotide sequence ID" value="NZ_CP165644.1"/>
</dbReference>
<dbReference type="GO" id="GO:0030288">
    <property type="term" value="C:outer membrane-bounded periplasmic space"/>
    <property type="evidence" value="ECO:0007669"/>
    <property type="project" value="TreeGrafter"/>
</dbReference>
<dbReference type="InterPro" id="IPR000914">
    <property type="entry name" value="SBP_5_dom"/>
</dbReference>
<evidence type="ECO:0000313" key="2">
    <source>
        <dbReference type="EMBL" id="XDU66597.1"/>
    </source>
</evidence>
<dbReference type="InterPro" id="IPR011980">
    <property type="entry name" value="CntA-like"/>
</dbReference>
<dbReference type="PIRSF" id="PIRSF002741">
    <property type="entry name" value="MppA"/>
    <property type="match status" value="1"/>
</dbReference>
<dbReference type="InterPro" id="IPR039424">
    <property type="entry name" value="SBP_5"/>
</dbReference>
<dbReference type="Gene3D" id="3.10.105.10">
    <property type="entry name" value="Dipeptide-binding Protein, Domain 3"/>
    <property type="match status" value="1"/>
</dbReference>
<dbReference type="GO" id="GO:0015675">
    <property type="term" value="P:nickel cation transport"/>
    <property type="evidence" value="ECO:0007669"/>
    <property type="project" value="InterPro"/>
</dbReference>
<proteinExistence type="predicted"/>
<dbReference type="Gene3D" id="3.40.190.10">
    <property type="entry name" value="Periplasmic binding protein-like II"/>
    <property type="match status" value="1"/>
</dbReference>
<dbReference type="GO" id="GO:0020037">
    <property type="term" value="F:heme binding"/>
    <property type="evidence" value="ECO:0007669"/>
    <property type="project" value="InterPro"/>
</dbReference>
<organism evidence="2">
    <name type="scientific">Leptotrichia rugosa</name>
    <dbReference type="NCBI Taxonomy" id="3239302"/>
    <lineage>
        <taxon>Bacteria</taxon>
        <taxon>Fusobacteriati</taxon>
        <taxon>Fusobacteriota</taxon>
        <taxon>Fusobacteriia</taxon>
        <taxon>Fusobacteriales</taxon>
        <taxon>Leptotrichiaceae</taxon>
        <taxon>Leptotrichia</taxon>
    </lineage>
</organism>
<evidence type="ECO:0000259" key="1">
    <source>
        <dbReference type="Pfam" id="PF00496"/>
    </source>
</evidence>
<dbReference type="PROSITE" id="PS51257">
    <property type="entry name" value="PROKAR_LIPOPROTEIN"/>
    <property type="match status" value="1"/>
</dbReference>
<dbReference type="GO" id="GO:0016151">
    <property type="term" value="F:nickel cation binding"/>
    <property type="evidence" value="ECO:0007669"/>
    <property type="project" value="InterPro"/>
</dbReference>
<dbReference type="InterPro" id="IPR030678">
    <property type="entry name" value="Peptide/Ni-bd"/>
</dbReference>
<gene>
    <name evidence="2" type="primary">nikA</name>
    <name evidence="2" type="ORF">AB8B22_09340</name>
</gene>
<dbReference type="GO" id="GO:1904680">
    <property type="term" value="F:peptide transmembrane transporter activity"/>
    <property type="evidence" value="ECO:0007669"/>
    <property type="project" value="TreeGrafter"/>
</dbReference>
<dbReference type="KEGG" id="lrug:AB8B22_09340"/>
<dbReference type="Pfam" id="PF00496">
    <property type="entry name" value="SBP_bac_5"/>
    <property type="match status" value="1"/>
</dbReference>
<name>A0AB39VHF6_9FUSO</name>
<accession>A0AB39VHF6</accession>
<feature type="domain" description="Solute-binding protein family 5" evidence="1">
    <location>
        <begin position="83"/>
        <end position="448"/>
    </location>
</feature>
<dbReference type="CDD" id="cd08489">
    <property type="entry name" value="PBP2_NikA"/>
    <property type="match status" value="1"/>
</dbReference>
<sequence length="536" mass="60878">MKKMRKSRMKKNRSFKFLVMMIGILMFVMSCGGNVRKNASKDEIVAANFRDIRDLNPHNYAGELYAQNILYEGLVSINKDGSIAPQLAEKWEISKDGKEYTFHLRKNVVFSDGEKFDAKAVKANFDAIMENKDRHGWLESVRLFNGFETPDDYTFKIKLKEPYYPMLIELGSIRPFRFISPKAMKNGKSTKNGVDKYIGTGPYVLKSNKTDEEAIFEVNEKYWGKKPAIKTIRVKVIPEEQTRALALEKGDIDIVFGRDMIDSESFKKFKDKKGFSAIMSEPVATRMMLVNTTKGALKDKNVRKALQHVLNKKEISEGIFEGTETPADSILAKTVPYANIDVPVYDYSLDEAKKLLDAAGWVQGADGKRQKDGKPLVITLNYNADSVSEKAISEYFGQQLAKIGVELKTVGEEEQSYRDRMKKGDFGIVFNISWGIPYDPQSFLGGMRKPVYGDFAAQQGLPEKSKIDESILKGLKTTSESERAELFKYVLTTLQDEAVYIPVTYETNRAIFNDRVKNVKFGTSLYEVPYYSMNLK</sequence>
<reference evidence="2" key="1">
    <citation type="submission" date="2024-07" db="EMBL/GenBank/DDBJ databases">
        <authorList>
            <person name="Li X.-J."/>
            <person name="Wang X."/>
        </authorList>
    </citation>
    <scope>NUCLEOTIDE SEQUENCE</scope>
    <source>
        <strain evidence="2">HSP-334</strain>
    </source>
</reference>
<dbReference type="GO" id="GO:0043190">
    <property type="term" value="C:ATP-binding cassette (ABC) transporter complex"/>
    <property type="evidence" value="ECO:0007669"/>
    <property type="project" value="InterPro"/>
</dbReference>
<dbReference type="AlphaFoldDB" id="A0AB39VHF6"/>
<dbReference type="SUPFAM" id="SSF53850">
    <property type="entry name" value="Periplasmic binding protein-like II"/>
    <property type="match status" value="1"/>
</dbReference>
<dbReference type="NCBIfam" id="TIGR02294">
    <property type="entry name" value="nickel_nikA"/>
    <property type="match status" value="1"/>
</dbReference>
<dbReference type="GO" id="GO:0015833">
    <property type="term" value="P:peptide transport"/>
    <property type="evidence" value="ECO:0007669"/>
    <property type="project" value="TreeGrafter"/>
</dbReference>
<dbReference type="PANTHER" id="PTHR30290:SF37">
    <property type="entry name" value="NICKEL-BINDING PERIPLASMIC PROTEIN"/>
    <property type="match status" value="1"/>
</dbReference>
<dbReference type="PANTHER" id="PTHR30290">
    <property type="entry name" value="PERIPLASMIC BINDING COMPONENT OF ABC TRANSPORTER"/>
    <property type="match status" value="1"/>
</dbReference>
<protein>
    <submittedName>
        <fullName evidence="2">Nickel ABC transporter substrate-binding protein</fullName>
    </submittedName>
</protein>
<dbReference type="EMBL" id="CP165644">
    <property type="protein sequence ID" value="XDU66597.1"/>
    <property type="molecule type" value="Genomic_DNA"/>
</dbReference>